<dbReference type="GO" id="GO:0016491">
    <property type="term" value="F:oxidoreductase activity"/>
    <property type="evidence" value="ECO:0007669"/>
    <property type="project" value="UniProtKB-KW"/>
</dbReference>
<evidence type="ECO:0000256" key="3">
    <source>
        <dbReference type="ARBA" id="ARBA00023002"/>
    </source>
</evidence>
<keyword evidence="2" id="KW-0479">Metal-binding</keyword>
<dbReference type="PATRIC" id="fig|1299334.3.peg.8196"/>
<evidence type="ECO:0000313" key="8">
    <source>
        <dbReference type="EMBL" id="EUA15947.1"/>
    </source>
</evidence>
<dbReference type="PROSITE" id="PS51379">
    <property type="entry name" value="4FE4S_FER_2"/>
    <property type="match status" value="1"/>
</dbReference>
<dbReference type="InterPro" id="IPR051460">
    <property type="entry name" value="HdrC_iron-sulfur_subunit"/>
</dbReference>
<keyword evidence="1" id="KW-0004">4Fe-4S</keyword>
<dbReference type="GO" id="GO:0005886">
    <property type="term" value="C:plasma membrane"/>
    <property type="evidence" value="ECO:0007669"/>
    <property type="project" value="TreeGrafter"/>
</dbReference>
<keyword evidence="4" id="KW-0408">Iron</keyword>
<proteinExistence type="predicted"/>
<evidence type="ECO:0000256" key="4">
    <source>
        <dbReference type="ARBA" id="ARBA00023004"/>
    </source>
</evidence>
<dbReference type="AlphaFoldDB" id="X7Z8W6"/>
<keyword evidence="5" id="KW-0411">Iron-sulfur</keyword>
<evidence type="ECO:0000256" key="1">
    <source>
        <dbReference type="ARBA" id="ARBA00022485"/>
    </source>
</evidence>
<evidence type="ECO:0000259" key="7">
    <source>
        <dbReference type="PROSITE" id="PS51379"/>
    </source>
</evidence>
<name>X7Z8W6_MYCXE</name>
<dbReference type="PROSITE" id="PS00198">
    <property type="entry name" value="4FE4S_FER_1"/>
    <property type="match status" value="1"/>
</dbReference>
<dbReference type="GO" id="GO:0051539">
    <property type="term" value="F:4 iron, 4 sulfur cluster binding"/>
    <property type="evidence" value="ECO:0007669"/>
    <property type="project" value="UniProtKB-KW"/>
</dbReference>
<reference evidence="8" key="1">
    <citation type="submission" date="2014-01" db="EMBL/GenBank/DDBJ databases">
        <authorList>
            <person name="Brown-Elliot B."/>
            <person name="Wallace R."/>
            <person name="Lenaerts A."/>
            <person name="Ordway D."/>
            <person name="DeGroote M.A."/>
            <person name="Parker T."/>
            <person name="Sizemore C."/>
            <person name="Tallon L.J."/>
            <person name="Sadzewicz L.K."/>
            <person name="Sengamalay N."/>
            <person name="Fraser C.M."/>
            <person name="Hine E."/>
            <person name="Shefchek K.A."/>
            <person name="Das S.P."/>
            <person name="Tettelin H."/>
        </authorList>
    </citation>
    <scope>NUCLEOTIDE SEQUENCE [LARGE SCALE GENOMIC DNA]</scope>
    <source>
        <strain evidence="8">4042</strain>
    </source>
</reference>
<organism evidence="8">
    <name type="scientific">Mycobacterium xenopi 4042</name>
    <dbReference type="NCBI Taxonomy" id="1299334"/>
    <lineage>
        <taxon>Bacteria</taxon>
        <taxon>Bacillati</taxon>
        <taxon>Actinomycetota</taxon>
        <taxon>Actinomycetes</taxon>
        <taxon>Mycobacteriales</taxon>
        <taxon>Mycobacteriaceae</taxon>
        <taxon>Mycobacterium</taxon>
    </lineage>
</organism>
<protein>
    <submittedName>
        <fullName evidence="8">4Fe-4S dicluster domain protein</fullName>
    </submittedName>
</protein>
<keyword evidence="3" id="KW-0560">Oxidoreductase</keyword>
<feature type="compositionally biased region" description="Low complexity" evidence="6">
    <location>
        <begin position="220"/>
        <end position="236"/>
    </location>
</feature>
<accession>X7Z8W6</accession>
<evidence type="ECO:0000256" key="6">
    <source>
        <dbReference type="SAM" id="MobiDB-lite"/>
    </source>
</evidence>
<dbReference type="Gene3D" id="1.10.1060.10">
    <property type="entry name" value="Alpha-helical ferredoxin"/>
    <property type="match status" value="1"/>
</dbReference>
<feature type="region of interest" description="Disordered" evidence="6">
    <location>
        <begin position="288"/>
        <end position="314"/>
    </location>
</feature>
<evidence type="ECO:0000256" key="5">
    <source>
        <dbReference type="ARBA" id="ARBA00023014"/>
    </source>
</evidence>
<sequence>MPGLNTGKPLNPKLLIMDLRDHWMAKAPYILGQKEASAEGGYIESAAARPPCARVRVWPSARLGPEQANRPLVGTAEQGGVIDPDVLWSCVTCGACVEQCPVDIEHVDHIVDLRRYQVMMESEFPSELSVLFKNLETKANPWGQNASDRTNWIDEVDFDVPVYGQDVDSFDGFEYLFWVGCAGLTTTRPRRPPRRSLSCWPPLASSSWCWAPARRATATPRGVPATSSCSSSWPSRPSRRSTGCSRVWKPSTARSWSPARTASTPSAANTANWAPTTRCYTTLNCSTGWSGTRSWSRSSRSTATAADRRSPTTTRVTWADTTRFTKHRVS</sequence>
<feature type="region of interest" description="Disordered" evidence="6">
    <location>
        <begin position="220"/>
        <end position="246"/>
    </location>
</feature>
<comment type="caution">
    <text evidence="8">The sequence shown here is derived from an EMBL/GenBank/DDBJ whole genome shotgun (WGS) entry which is preliminary data.</text>
</comment>
<dbReference type="PANTHER" id="PTHR43255:SF1">
    <property type="entry name" value="IRON-SULFUR-BINDING OXIDOREDUCTASE FADF-RELATED"/>
    <property type="match status" value="1"/>
</dbReference>
<evidence type="ECO:0000256" key="2">
    <source>
        <dbReference type="ARBA" id="ARBA00022723"/>
    </source>
</evidence>
<dbReference type="SUPFAM" id="SSF46548">
    <property type="entry name" value="alpha-helical ferredoxin"/>
    <property type="match status" value="1"/>
</dbReference>
<feature type="domain" description="4Fe-4S ferredoxin-type" evidence="7">
    <location>
        <begin position="78"/>
        <end position="110"/>
    </location>
</feature>
<gene>
    <name evidence="8" type="ORF">I553_0921</name>
</gene>
<dbReference type="InterPro" id="IPR017896">
    <property type="entry name" value="4Fe4S_Fe-S-bd"/>
</dbReference>
<dbReference type="InterPro" id="IPR017900">
    <property type="entry name" value="4Fe4S_Fe_S_CS"/>
</dbReference>
<dbReference type="InterPro" id="IPR009051">
    <property type="entry name" value="Helical_ferredxn"/>
</dbReference>
<dbReference type="PANTHER" id="PTHR43255">
    <property type="entry name" value="IRON-SULFUR-BINDING OXIDOREDUCTASE FADF-RELATED-RELATED"/>
    <property type="match status" value="1"/>
</dbReference>
<dbReference type="GO" id="GO:0046872">
    <property type="term" value="F:metal ion binding"/>
    <property type="evidence" value="ECO:0007669"/>
    <property type="project" value="UniProtKB-KW"/>
</dbReference>
<dbReference type="EMBL" id="JAOB01000080">
    <property type="protein sequence ID" value="EUA15947.1"/>
    <property type="molecule type" value="Genomic_DNA"/>
</dbReference>